<evidence type="ECO:0000256" key="1">
    <source>
        <dbReference type="SAM" id="MobiDB-lite"/>
    </source>
</evidence>
<dbReference type="InterPro" id="IPR002035">
    <property type="entry name" value="VWF_A"/>
</dbReference>
<feature type="region of interest" description="Disordered" evidence="1">
    <location>
        <begin position="201"/>
        <end position="457"/>
    </location>
</feature>
<feature type="compositionally biased region" description="Pro residues" evidence="1">
    <location>
        <begin position="204"/>
        <end position="213"/>
    </location>
</feature>
<evidence type="ECO:0000259" key="2">
    <source>
        <dbReference type="SMART" id="SM00327"/>
    </source>
</evidence>
<dbReference type="AlphaFoldDB" id="A0A3N5AX85"/>
<dbReference type="PANTHER" id="PTHR41248">
    <property type="entry name" value="NORD PROTEIN"/>
    <property type="match status" value="1"/>
</dbReference>
<dbReference type="SUPFAM" id="SSF53300">
    <property type="entry name" value="vWA-like"/>
    <property type="match status" value="1"/>
</dbReference>
<dbReference type="OrthoDB" id="9808317at2"/>
<evidence type="ECO:0000313" key="4">
    <source>
        <dbReference type="Proteomes" id="UP000282654"/>
    </source>
</evidence>
<dbReference type="RefSeq" id="WP_123927041.1">
    <property type="nucleotide sequence ID" value="NZ_RKRE01000001.1"/>
</dbReference>
<proteinExistence type="predicted"/>
<dbReference type="SMART" id="SM00327">
    <property type="entry name" value="VWA"/>
    <property type="match status" value="1"/>
</dbReference>
<feature type="compositionally biased region" description="Basic and acidic residues" evidence="1">
    <location>
        <begin position="240"/>
        <end position="257"/>
    </location>
</feature>
<sequence length="780" mass="85493">MSALLKELWRERLQSLARAFTEKNDLVVRFGSVSRTNLSEIEIKDCLEKGEIVSGVPAPPGKCAAALRTLCAHESAHILFTARGVMEVARSRGGLLLQHIVNVLEDARVERAMANAVPGTLRWFRDLNNYVVWNRKDWGEGATAFIGGLCAYAMAGKVPDALDREIKGLIDKCKPIVDEARLAGSTWEVLERAEKIHALVKDAFPPPNLPPVPETGTDSPREAPQGPLDPRRISVKRKKQQENDSSLKEPREDKAGDQTDGEGEREDTNNSGESAEKNRLPKEASDGSRDDSREGSENEPETSEEDGNGSFGEDHSEESGEAESKPKEQSNPGPGGEENSEEADGEGGGSGETGTGADANEESSEDGETGDGDDGETGDGESSASDGRATEDDAPNDQDSDEEGDGPGRDTGDQNDGGQDNPGDFKEGEAKEDPTVPETFDEPEPFDEEEDHDLSALAEEVERELAALAAAAERREKEAARSATPKPDWDEVREEVSQDLHRDCRFEWHELPPAPQDYQELVRGQQGTIRRLVEEIRKALEFKATVARRNLKKGRLDAGSLWKLRVPDPRVFSRRETPGDVPAVAVYLLVDCSDSMSGYQKTSQGTSEKVKIVLAKEAAAVLHEACVTLNVPHAVVGFNSCHPNTRLYRAVRWDERDGSKIPSLWPNNANRDGFAIRVVSRELELRPEPRKVLIVLSDGLPNDFERRYNINASSVPVADAARAVRELERRGVGVVGLYFGHEHHIQKARTIYNRFVFVQDVGHLPVILGRVLKQVITGGA</sequence>
<feature type="region of interest" description="Disordered" evidence="1">
    <location>
        <begin position="471"/>
        <end position="491"/>
    </location>
</feature>
<name>A0A3N5AX85_9THEO</name>
<organism evidence="3 4">
    <name type="scientific">Thermodesulfitimonas autotrophica</name>
    <dbReference type="NCBI Taxonomy" id="1894989"/>
    <lineage>
        <taxon>Bacteria</taxon>
        <taxon>Bacillati</taxon>
        <taxon>Bacillota</taxon>
        <taxon>Clostridia</taxon>
        <taxon>Thermoanaerobacterales</taxon>
        <taxon>Thermoanaerobacteraceae</taxon>
        <taxon>Thermodesulfitimonas</taxon>
    </lineage>
</organism>
<dbReference type="EMBL" id="RKRE01000001">
    <property type="protein sequence ID" value="RPF49503.1"/>
    <property type="molecule type" value="Genomic_DNA"/>
</dbReference>
<feature type="compositionally biased region" description="Basic and acidic residues" evidence="1">
    <location>
        <begin position="312"/>
        <end position="328"/>
    </location>
</feature>
<accession>A0A3N5AX85</accession>
<evidence type="ECO:0000313" key="3">
    <source>
        <dbReference type="EMBL" id="RPF49503.1"/>
    </source>
</evidence>
<reference evidence="3 4" key="1">
    <citation type="submission" date="2018-11" db="EMBL/GenBank/DDBJ databases">
        <title>Genomic Encyclopedia of Type Strains, Phase IV (KMG-IV): sequencing the most valuable type-strain genomes for metagenomic binning, comparative biology and taxonomic classification.</title>
        <authorList>
            <person name="Goeker M."/>
        </authorList>
    </citation>
    <scope>NUCLEOTIDE SEQUENCE [LARGE SCALE GENOMIC DNA]</scope>
    <source>
        <strain evidence="3 4">DSM 102936</strain>
    </source>
</reference>
<dbReference type="InterPro" id="IPR036465">
    <property type="entry name" value="vWFA_dom_sf"/>
</dbReference>
<feature type="compositionally biased region" description="Basic and acidic residues" evidence="1">
    <location>
        <begin position="274"/>
        <end position="296"/>
    </location>
</feature>
<feature type="compositionally biased region" description="Acidic residues" evidence="1">
    <location>
        <begin position="359"/>
        <end position="379"/>
    </location>
</feature>
<dbReference type="Proteomes" id="UP000282654">
    <property type="component" value="Unassembled WGS sequence"/>
</dbReference>
<feature type="compositionally biased region" description="Acidic residues" evidence="1">
    <location>
        <begin position="297"/>
        <end position="307"/>
    </location>
</feature>
<feature type="compositionally biased region" description="Acidic residues" evidence="1">
    <location>
        <begin position="439"/>
        <end position="452"/>
    </location>
</feature>
<protein>
    <recommendedName>
        <fullName evidence="2">VWFA domain-containing protein</fullName>
    </recommendedName>
</protein>
<comment type="caution">
    <text evidence="3">The sequence shown here is derived from an EMBL/GenBank/DDBJ whole genome shotgun (WGS) entry which is preliminary data.</text>
</comment>
<feature type="compositionally biased region" description="Acidic residues" evidence="1">
    <location>
        <begin position="392"/>
        <end position="405"/>
    </location>
</feature>
<feature type="domain" description="VWFA" evidence="2">
    <location>
        <begin position="583"/>
        <end position="776"/>
    </location>
</feature>
<gene>
    <name evidence="3" type="ORF">EDD75_0319</name>
</gene>
<keyword evidence="4" id="KW-1185">Reference proteome</keyword>
<dbReference type="PANTHER" id="PTHR41248:SF1">
    <property type="entry name" value="NORD PROTEIN"/>
    <property type="match status" value="1"/>
</dbReference>
<dbReference type="InterPro" id="IPR051928">
    <property type="entry name" value="NorD/CobT"/>
</dbReference>
<feature type="compositionally biased region" description="Basic and acidic residues" evidence="1">
    <location>
        <begin position="423"/>
        <end position="434"/>
    </location>
</feature>
<dbReference type="Gene3D" id="3.40.50.410">
    <property type="entry name" value="von Willebrand factor, type A domain"/>
    <property type="match status" value="1"/>
</dbReference>